<feature type="compositionally biased region" description="Pro residues" evidence="1">
    <location>
        <begin position="101"/>
        <end position="114"/>
    </location>
</feature>
<protein>
    <submittedName>
        <fullName evidence="2">Uncharacterized protein</fullName>
    </submittedName>
</protein>
<gene>
    <name evidence="2" type="ORF">B5V51_11815</name>
</gene>
<sequence>MSQPRMRKVVASGDAGPRARASVTKASGDSVASAARPNPDTLRSRSKNKIPKSVRYDLENALVGLCDVWFEEIKPHLVRNNIKLHVHGSSAGGDHERPAQPSSPPAKPTVPALPAPGCSHLDPGAASDPVPPADASCAGCCSTPPTASRARYTRLHMHSRRPLSPLLSVPQTPRDCTQPQSHNCEKEQVERPRTRRKKRRHQPQPQLSWRVPRLCRTYSVPSPAATGSHMRRIASHPPPQSPQPYSDHYFRFIKPRRESMMKNKATQTNQAMWCVNKGCQSEERGISPTRYSPAYHQPVLRSSGSRSLSCSPRKRSLKARIPVLPEPVPCSPGTSSPLSLPRNISYRLKRPEPPATDKRLLFQDDLIDIIGETNDKRLRLLYSSPEKDDYPSFMNLFPLHTDRQVKPGGLKKLPPWR</sequence>
<proteinExistence type="predicted"/>
<evidence type="ECO:0000256" key="1">
    <source>
        <dbReference type="SAM" id="MobiDB-lite"/>
    </source>
</evidence>
<feature type="region of interest" description="Disordered" evidence="1">
    <location>
        <begin position="1"/>
        <end position="47"/>
    </location>
</feature>
<feature type="compositionally biased region" description="Polar residues" evidence="1">
    <location>
        <begin position="169"/>
        <end position="182"/>
    </location>
</feature>
<feature type="compositionally biased region" description="Basic and acidic residues" evidence="1">
    <location>
        <begin position="183"/>
        <end position="192"/>
    </location>
</feature>
<comment type="caution">
    <text evidence="2">The sequence shown here is derived from an EMBL/GenBank/DDBJ whole genome shotgun (WGS) entry which is preliminary data.</text>
</comment>
<dbReference type="AlphaFoldDB" id="A0A2A4JU95"/>
<feature type="compositionally biased region" description="Basic residues" evidence="1">
    <location>
        <begin position="193"/>
        <end position="202"/>
    </location>
</feature>
<accession>A0A2A4JU95</accession>
<feature type="region of interest" description="Disordered" evidence="1">
    <location>
        <begin position="223"/>
        <end position="246"/>
    </location>
</feature>
<feature type="region of interest" description="Disordered" evidence="1">
    <location>
        <begin position="88"/>
        <end position="137"/>
    </location>
</feature>
<evidence type="ECO:0000313" key="2">
    <source>
        <dbReference type="EMBL" id="PCG75389.1"/>
    </source>
</evidence>
<reference evidence="2" key="1">
    <citation type="submission" date="2017-09" db="EMBL/GenBank/DDBJ databases">
        <title>Contemporary evolution of a Lepidopteran species, Heliothis virescens, in response to modern agricultural practices.</title>
        <authorList>
            <person name="Fritz M.L."/>
            <person name="Deyonke A.M."/>
            <person name="Papanicolaou A."/>
            <person name="Micinski S."/>
            <person name="Westbrook J."/>
            <person name="Gould F."/>
        </authorList>
    </citation>
    <scope>NUCLEOTIDE SEQUENCE [LARGE SCALE GENOMIC DNA]</scope>
    <source>
        <strain evidence="2">HvINT-</strain>
        <tissue evidence="2">Whole body</tissue>
    </source>
</reference>
<dbReference type="EMBL" id="NWSH01000604">
    <property type="protein sequence ID" value="PCG75389.1"/>
    <property type="molecule type" value="Genomic_DNA"/>
</dbReference>
<feature type="region of interest" description="Disordered" evidence="1">
    <location>
        <begin position="159"/>
        <end position="206"/>
    </location>
</feature>
<name>A0A2A4JU95_HELVI</name>
<organism evidence="2">
    <name type="scientific">Heliothis virescens</name>
    <name type="common">Tobacco budworm moth</name>
    <dbReference type="NCBI Taxonomy" id="7102"/>
    <lineage>
        <taxon>Eukaryota</taxon>
        <taxon>Metazoa</taxon>
        <taxon>Ecdysozoa</taxon>
        <taxon>Arthropoda</taxon>
        <taxon>Hexapoda</taxon>
        <taxon>Insecta</taxon>
        <taxon>Pterygota</taxon>
        <taxon>Neoptera</taxon>
        <taxon>Endopterygota</taxon>
        <taxon>Lepidoptera</taxon>
        <taxon>Glossata</taxon>
        <taxon>Ditrysia</taxon>
        <taxon>Noctuoidea</taxon>
        <taxon>Noctuidae</taxon>
        <taxon>Heliothinae</taxon>
        <taxon>Heliothis</taxon>
    </lineage>
</organism>